<dbReference type="Pfam" id="PF08613">
    <property type="entry name" value="Cyclin"/>
    <property type="match status" value="1"/>
</dbReference>
<gene>
    <name evidence="2" type="ORF">ECRASSUSDP1_LOCUS26469</name>
</gene>
<dbReference type="PANTHER" id="PTHR15615">
    <property type="match status" value="1"/>
</dbReference>
<proteinExistence type="predicted"/>
<feature type="region of interest" description="Disordered" evidence="1">
    <location>
        <begin position="191"/>
        <end position="213"/>
    </location>
</feature>
<name>A0AAD1Y5K7_EUPCR</name>
<dbReference type="SUPFAM" id="SSF47954">
    <property type="entry name" value="Cyclin-like"/>
    <property type="match status" value="1"/>
</dbReference>
<dbReference type="InterPro" id="IPR036915">
    <property type="entry name" value="Cyclin-like_sf"/>
</dbReference>
<evidence type="ECO:0000256" key="1">
    <source>
        <dbReference type="SAM" id="MobiDB-lite"/>
    </source>
</evidence>
<dbReference type="EMBL" id="CAMPGE010027283">
    <property type="protein sequence ID" value="CAI2384929.1"/>
    <property type="molecule type" value="Genomic_DNA"/>
</dbReference>
<dbReference type="AlphaFoldDB" id="A0AAD1Y5K7"/>
<accession>A0AAD1Y5K7</accession>
<protein>
    <recommendedName>
        <fullName evidence="4">Cyclin</fullName>
    </recommendedName>
</protein>
<feature type="compositionally biased region" description="Polar residues" evidence="1">
    <location>
        <begin position="201"/>
        <end position="213"/>
    </location>
</feature>
<evidence type="ECO:0000313" key="3">
    <source>
        <dbReference type="Proteomes" id="UP001295684"/>
    </source>
</evidence>
<dbReference type="GO" id="GO:0019901">
    <property type="term" value="F:protein kinase binding"/>
    <property type="evidence" value="ECO:0007669"/>
    <property type="project" value="InterPro"/>
</dbReference>
<evidence type="ECO:0000313" key="2">
    <source>
        <dbReference type="EMBL" id="CAI2384929.1"/>
    </source>
</evidence>
<keyword evidence="3" id="KW-1185">Reference proteome</keyword>
<organism evidence="2 3">
    <name type="scientific">Euplotes crassus</name>
    <dbReference type="NCBI Taxonomy" id="5936"/>
    <lineage>
        <taxon>Eukaryota</taxon>
        <taxon>Sar</taxon>
        <taxon>Alveolata</taxon>
        <taxon>Ciliophora</taxon>
        <taxon>Intramacronucleata</taxon>
        <taxon>Spirotrichea</taxon>
        <taxon>Hypotrichia</taxon>
        <taxon>Euplotida</taxon>
        <taxon>Euplotidae</taxon>
        <taxon>Moneuplotes</taxon>
    </lineage>
</organism>
<evidence type="ECO:0008006" key="4">
    <source>
        <dbReference type="Google" id="ProtNLM"/>
    </source>
</evidence>
<dbReference type="Proteomes" id="UP001295684">
    <property type="component" value="Unassembled WGS sequence"/>
</dbReference>
<comment type="caution">
    <text evidence="2">The sequence shown here is derived from an EMBL/GenBank/DDBJ whole genome shotgun (WGS) entry which is preliminary data.</text>
</comment>
<dbReference type="PANTHER" id="PTHR15615:SF108">
    <property type="entry name" value="PROTEIN CNPPD1"/>
    <property type="match status" value="1"/>
</dbReference>
<dbReference type="Gene3D" id="1.10.472.10">
    <property type="entry name" value="Cyclin-like"/>
    <property type="match status" value="1"/>
</dbReference>
<sequence length="213" mass="24440">MSASQGHIANVLCVLFDTVIENQQHQAVEQDAEMMPEEDKESMHEGDPSDIFNDPGDVINGYNRDSLMGMLYCIAKALGETNPSFVPILVYIDRICVNHENFVISGKNIRRLSIVAICVSNKMFDDFYIANCCYAELLGIPKEEFNYLERVFVQLLKYDLNVTTEEYKAYCSHMRDYILEKFCKPQAPQQEPLREPEQTHIQEPGQTNDPMIN</sequence>
<dbReference type="InterPro" id="IPR013922">
    <property type="entry name" value="Cyclin_PHO80-like"/>
</dbReference>
<reference evidence="2" key="1">
    <citation type="submission" date="2023-07" db="EMBL/GenBank/DDBJ databases">
        <authorList>
            <consortium name="AG Swart"/>
            <person name="Singh M."/>
            <person name="Singh A."/>
            <person name="Seah K."/>
            <person name="Emmerich C."/>
        </authorList>
    </citation>
    <scope>NUCLEOTIDE SEQUENCE</scope>
    <source>
        <strain evidence="2">DP1</strain>
    </source>
</reference>